<evidence type="ECO:0000256" key="1">
    <source>
        <dbReference type="ARBA" id="ARBA00009121"/>
    </source>
</evidence>
<organism evidence="12">
    <name type="scientific">Anopheles sinensis</name>
    <name type="common">Mosquito</name>
    <dbReference type="NCBI Taxonomy" id="74873"/>
    <lineage>
        <taxon>Eukaryota</taxon>
        <taxon>Metazoa</taxon>
        <taxon>Ecdysozoa</taxon>
        <taxon>Arthropoda</taxon>
        <taxon>Hexapoda</taxon>
        <taxon>Insecta</taxon>
        <taxon>Pterygota</taxon>
        <taxon>Neoptera</taxon>
        <taxon>Endopterygota</taxon>
        <taxon>Diptera</taxon>
        <taxon>Nematocera</taxon>
        <taxon>Culicoidea</taxon>
        <taxon>Culicidae</taxon>
        <taxon>Anophelinae</taxon>
        <taxon>Anopheles</taxon>
    </lineage>
</organism>
<feature type="compositionally biased region" description="Low complexity" evidence="8">
    <location>
        <begin position="415"/>
        <end position="441"/>
    </location>
</feature>
<dbReference type="SUPFAM" id="SSF51445">
    <property type="entry name" value="(Trans)glycosidases"/>
    <property type="match status" value="2"/>
</dbReference>
<evidence type="ECO:0000313" key="14">
    <source>
        <dbReference type="Proteomes" id="UP000030765"/>
    </source>
</evidence>
<dbReference type="Pfam" id="PF01607">
    <property type="entry name" value="CBM_14"/>
    <property type="match status" value="1"/>
</dbReference>
<evidence type="ECO:0000313" key="13">
    <source>
        <dbReference type="EnsemblMetazoa" id="ASIC014783-PA"/>
    </source>
</evidence>
<dbReference type="InterPro" id="IPR050314">
    <property type="entry name" value="Glycosyl_Hydrlase_18"/>
</dbReference>
<dbReference type="PROSITE" id="PS50940">
    <property type="entry name" value="CHIT_BIND_II"/>
    <property type="match status" value="1"/>
</dbReference>
<dbReference type="GO" id="GO:0005975">
    <property type="term" value="P:carbohydrate metabolic process"/>
    <property type="evidence" value="ECO:0007669"/>
    <property type="project" value="InterPro"/>
</dbReference>
<evidence type="ECO:0000256" key="7">
    <source>
        <dbReference type="RuleBase" id="RU000489"/>
    </source>
</evidence>
<dbReference type="SUPFAM" id="SSF54556">
    <property type="entry name" value="Chitinase insertion domain"/>
    <property type="match status" value="2"/>
</dbReference>
<evidence type="ECO:0000259" key="11">
    <source>
        <dbReference type="PROSITE" id="PS51910"/>
    </source>
</evidence>
<dbReference type="PROSITE" id="PS01095">
    <property type="entry name" value="GH18_1"/>
    <property type="match status" value="1"/>
</dbReference>
<protein>
    <submittedName>
        <fullName evidence="12">AGAP011033-PA-like protein</fullName>
    </submittedName>
</protein>
<dbReference type="InterPro" id="IPR036508">
    <property type="entry name" value="Chitin-bd_dom_sf"/>
</dbReference>
<dbReference type="InterPro" id="IPR002557">
    <property type="entry name" value="Chitin-bd_dom"/>
</dbReference>
<keyword evidence="6 7" id="KW-0326">Glycosidase</keyword>
<feature type="chain" id="PRO_5001784668" evidence="9">
    <location>
        <begin position="20"/>
        <end position="955"/>
    </location>
</feature>
<dbReference type="FunFam" id="3.10.50.10:FF:000001">
    <property type="entry name" value="Chitinase 3-like 1"/>
    <property type="match status" value="2"/>
</dbReference>
<feature type="domain" description="GH18" evidence="11">
    <location>
        <begin position="467"/>
        <end position="834"/>
    </location>
</feature>
<evidence type="ECO:0000259" key="10">
    <source>
        <dbReference type="PROSITE" id="PS50940"/>
    </source>
</evidence>
<dbReference type="InterPro" id="IPR001223">
    <property type="entry name" value="Glyco_hydro18_cat"/>
</dbReference>
<dbReference type="FunFam" id="3.20.20.80:FF:000272">
    <property type="entry name" value="CHiTinase"/>
    <property type="match status" value="1"/>
</dbReference>
<dbReference type="VEuPathDB" id="VectorBase:ASIS013781"/>
<sequence>MKAAVVAGLLLISIASINAATDRVVCYFGSWATYRIGNGKFEVEDINPNLCTHIIYTFVGLDTKGNVKILDNWFDISLGGFSRFVQLKNRNPNVKLMISIGGWNEGSATYSTMANSDLLRAVFVDSVVTFVRRYGFDGFDIDWEYPTLRGGAVEDRVGFIKLLRDLRTRFDREGFILSIGTAATADYLVSAYDVPEINKYVDFVNLMTYDLHAYWDAQTGANAPLYPNVWETGFTTSMLNVDACVRAWLNGGLSSSKLIMGVPAFGHTFKLASTQDTRIGARTIGPGDAGPYTLEPGTLSYLEVCEKLNGGGYTTAFSNEQQVPYAFRGDQWISYDNTYSIALKVQYAKWMNLGGVMIWSIESDDAKGICGEGQFPITSTVFSEVFGGTAPTITTTTTRPTTTTTTTTSTTKVVPATTTTTSRPVVTTTTTTTTRRTTTTKRPTEKLVCPSSGYLRDPNNCGQFYQYKVFCFFNNEAAYRVGAGKRTVDDINGDLCTHVIYNSITLTNTGTLKLLDSYNDVTNGAFNRLQAMRLRYPNVKFMIGLGGATTTSATFSRVVSVPALRQAAVKTIVSFLTQQYQFDGLDFYWQYPVMKGGTPEDRPNFVTFIAELSANMRMYGLVLTLTVAPTDDFFMSSYDVPNLVRYVDYLHVTAFNLHAFWDGKTGHQSAINASGREGSNYEAQLNVDAIISGWIKAGAPSSKLVLGISSNAVTFKLYDEKDNGVGVRAAGRGEPGPYTTTEGIMSFQELCVAKEQDGWTTILDRTQQGYYAHKGRWWVSYDDLPIVLLKGAYAISRSLAGIALFNAEGDDAVNECGKGSYPLLRSVNAGLNRKVPDESGATTTVKPTITTTKTTTSTTMAPSTTTKAPTTTTKAPTTTTKPTTTTTKKPTEATPPPMPQYCPSKGYVRDPSDCAIYYRCIPNGLFLTVWKYTCPSGLLFNLSSSTCEYASKVNC</sequence>
<dbReference type="CDD" id="cd02872">
    <property type="entry name" value="GH18_chitolectin_chitotriosidase"/>
    <property type="match status" value="1"/>
</dbReference>
<dbReference type="InterPro" id="IPR011583">
    <property type="entry name" value="Chitinase_II/V-like_cat"/>
</dbReference>
<dbReference type="AlphaFoldDB" id="A0A084W952"/>
<name>A0A084W952_ANOSI</name>
<dbReference type="InterPro" id="IPR017853">
    <property type="entry name" value="GH"/>
</dbReference>
<dbReference type="InterPro" id="IPR001579">
    <property type="entry name" value="Glyco_hydro_18_chit_AS"/>
</dbReference>
<feature type="domain" description="Chitin-binding type-2" evidence="10">
    <location>
        <begin position="899"/>
        <end position="955"/>
    </location>
</feature>
<evidence type="ECO:0000256" key="9">
    <source>
        <dbReference type="SAM" id="SignalP"/>
    </source>
</evidence>
<proteinExistence type="inferred from homology"/>
<evidence type="ECO:0000313" key="12">
    <source>
        <dbReference type="EMBL" id="KFB46746.1"/>
    </source>
</evidence>
<dbReference type="GO" id="GO:0005576">
    <property type="term" value="C:extracellular region"/>
    <property type="evidence" value="ECO:0007669"/>
    <property type="project" value="InterPro"/>
</dbReference>
<evidence type="ECO:0000256" key="3">
    <source>
        <dbReference type="ARBA" id="ARBA00022729"/>
    </source>
</evidence>
<evidence type="ECO:0000256" key="6">
    <source>
        <dbReference type="ARBA" id="ARBA00023295"/>
    </source>
</evidence>
<keyword evidence="4 7" id="KW-0378">Hydrolase</keyword>
<dbReference type="VEuPathDB" id="VectorBase:ASIC014783"/>
<accession>A0A084W952</accession>
<evidence type="ECO:0000256" key="2">
    <source>
        <dbReference type="ARBA" id="ARBA00022669"/>
    </source>
</evidence>
<keyword evidence="2" id="KW-0147">Chitin-binding</keyword>
<dbReference type="EnsemblMetazoa" id="ASIC014783-RA">
    <property type="protein sequence ID" value="ASIC014783-PA"/>
    <property type="gene ID" value="ASIC014783"/>
</dbReference>
<dbReference type="Gene3D" id="3.20.20.80">
    <property type="entry name" value="Glycosidases"/>
    <property type="match status" value="2"/>
</dbReference>
<dbReference type="VEuPathDB" id="VectorBase:ASIS016437"/>
<evidence type="ECO:0000256" key="5">
    <source>
        <dbReference type="ARBA" id="ARBA00023157"/>
    </source>
</evidence>
<dbReference type="Pfam" id="PF00704">
    <property type="entry name" value="Glyco_hydro_18"/>
    <property type="match status" value="2"/>
</dbReference>
<dbReference type="GO" id="GO:0006032">
    <property type="term" value="P:chitin catabolic process"/>
    <property type="evidence" value="ECO:0007669"/>
    <property type="project" value="TreeGrafter"/>
</dbReference>
<comment type="similarity">
    <text evidence="1">Belongs to the glycosyl hydrolase 18 family. Chitinase class II subfamily.</text>
</comment>
<feature type="region of interest" description="Disordered" evidence="8">
    <location>
        <begin position="853"/>
        <end position="898"/>
    </location>
</feature>
<dbReference type="Proteomes" id="UP000030765">
    <property type="component" value="Unassembled WGS sequence"/>
</dbReference>
<keyword evidence="3 9" id="KW-0732">Signal</keyword>
<dbReference type="PANTHER" id="PTHR11177:SF360">
    <property type="entry name" value="CHITINASE 4-RELATED"/>
    <property type="match status" value="1"/>
</dbReference>
<dbReference type="InterPro" id="IPR029070">
    <property type="entry name" value="Chitinase_insertion_sf"/>
</dbReference>
<dbReference type="GO" id="GO:0008061">
    <property type="term" value="F:chitin binding"/>
    <property type="evidence" value="ECO:0007669"/>
    <property type="project" value="UniProtKB-KW"/>
</dbReference>
<dbReference type="GO" id="GO:0004568">
    <property type="term" value="F:chitinase activity"/>
    <property type="evidence" value="ECO:0007669"/>
    <property type="project" value="TreeGrafter"/>
</dbReference>
<dbReference type="OMA" id="AYWDAQT"/>
<feature type="region of interest" description="Disordered" evidence="8">
    <location>
        <begin position="415"/>
        <end position="443"/>
    </location>
</feature>
<dbReference type="PROSITE" id="PS51910">
    <property type="entry name" value="GH18_2"/>
    <property type="match status" value="2"/>
</dbReference>
<dbReference type="SMART" id="SM00494">
    <property type="entry name" value="ChtBD2"/>
    <property type="match status" value="1"/>
</dbReference>
<keyword evidence="5" id="KW-1015">Disulfide bond</keyword>
<dbReference type="STRING" id="74873.A0A084W952"/>
<dbReference type="SMART" id="SM00636">
    <property type="entry name" value="Glyco_18"/>
    <property type="match status" value="2"/>
</dbReference>
<reference evidence="13" key="2">
    <citation type="submission" date="2020-05" db="UniProtKB">
        <authorList>
            <consortium name="EnsemblMetazoa"/>
        </authorList>
    </citation>
    <scope>IDENTIFICATION</scope>
</reference>
<reference evidence="12 14" key="1">
    <citation type="journal article" date="2014" name="BMC Genomics">
        <title>Genome sequence of Anopheles sinensis provides insight into genetics basis of mosquito competence for malaria parasites.</title>
        <authorList>
            <person name="Zhou D."/>
            <person name="Zhang D."/>
            <person name="Ding G."/>
            <person name="Shi L."/>
            <person name="Hou Q."/>
            <person name="Ye Y."/>
            <person name="Xu Y."/>
            <person name="Zhou H."/>
            <person name="Xiong C."/>
            <person name="Li S."/>
            <person name="Yu J."/>
            <person name="Hong S."/>
            <person name="Yu X."/>
            <person name="Zou P."/>
            <person name="Chen C."/>
            <person name="Chang X."/>
            <person name="Wang W."/>
            <person name="Lv Y."/>
            <person name="Sun Y."/>
            <person name="Ma L."/>
            <person name="Shen B."/>
            <person name="Zhu C."/>
        </authorList>
    </citation>
    <scope>NUCLEOTIDE SEQUENCE [LARGE SCALE GENOMIC DNA]</scope>
</reference>
<dbReference type="EMBL" id="ATLV01021608">
    <property type="status" value="NOT_ANNOTATED_CDS"/>
    <property type="molecule type" value="Genomic_DNA"/>
</dbReference>
<evidence type="ECO:0000256" key="4">
    <source>
        <dbReference type="ARBA" id="ARBA00022801"/>
    </source>
</evidence>
<evidence type="ECO:0000256" key="8">
    <source>
        <dbReference type="SAM" id="MobiDB-lite"/>
    </source>
</evidence>
<feature type="compositionally biased region" description="Low complexity" evidence="8">
    <location>
        <begin position="853"/>
        <end position="888"/>
    </location>
</feature>
<dbReference type="SUPFAM" id="SSF57625">
    <property type="entry name" value="Invertebrate chitin-binding proteins"/>
    <property type="match status" value="1"/>
</dbReference>
<feature type="domain" description="GH18" evidence="11">
    <location>
        <begin position="22"/>
        <end position="388"/>
    </location>
</feature>
<feature type="signal peptide" evidence="9">
    <location>
        <begin position="1"/>
        <end position="19"/>
    </location>
</feature>
<keyword evidence="14" id="KW-1185">Reference proteome</keyword>
<dbReference type="FunFam" id="3.20.20.80:FF:000179">
    <property type="entry name" value="Chitinase"/>
    <property type="match status" value="1"/>
</dbReference>
<dbReference type="OrthoDB" id="73875at2759"/>
<dbReference type="Gene3D" id="3.10.50.10">
    <property type="match status" value="2"/>
</dbReference>
<gene>
    <name evidence="12" type="ORF">ZHAS_00014783</name>
</gene>
<dbReference type="EMBL" id="KE525321">
    <property type="protein sequence ID" value="KFB46746.1"/>
    <property type="molecule type" value="Genomic_DNA"/>
</dbReference>
<dbReference type="PANTHER" id="PTHR11177">
    <property type="entry name" value="CHITINASE"/>
    <property type="match status" value="1"/>
</dbReference>
<dbReference type="Gene3D" id="2.170.140.10">
    <property type="entry name" value="Chitin binding domain"/>
    <property type="match status" value="1"/>
</dbReference>